<dbReference type="InterPro" id="IPR051782">
    <property type="entry name" value="ABC_Transporter_VariousFunc"/>
</dbReference>
<gene>
    <name evidence="5" type="ORF">GCM10009754_34810</name>
</gene>
<keyword evidence="1" id="KW-0813">Transport</keyword>
<dbReference type="InterPro" id="IPR003593">
    <property type="entry name" value="AAA+_ATPase"/>
</dbReference>
<reference evidence="5 6" key="1">
    <citation type="journal article" date="2019" name="Int. J. Syst. Evol. Microbiol.">
        <title>The Global Catalogue of Microorganisms (GCM) 10K type strain sequencing project: providing services to taxonomists for standard genome sequencing and annotation.</title>
        <authorList>
            <consortium name="The Broad Institute Genomics Platform"/>
            <consortium name="The Broad Institute Genome Sequencing Center for Infectious Disease"/>
            <person name="Wu L."/>
            <person name="Ma J."/>
        </authorList>
    </citation>
    <scope>NUCLEOTIDE SEQUENCE [LARGE SCALE GENOMIC DNA]</scope>
    <source>
        <strain evidence="5 6">JCM 14545</strain>
    </source>
</reference>
<dbReference type="InterPro" id="IPR017871">
    <property type="entry name" value="ABC_transporter-like_CS"/>
</dbReference>
<comment type="caution">
    <text evidence="5">The sequence shown here is derived from an EMBL/GenBank/DDBJ whole genome shotgun (WGS) entry which is preliminary data.</text>
</comment>
<evidence type="ECO:0000256" key="2">
    <source>
        <dbReference type="ARBA" id="ARBA00022741"/>
    </source>
</evidence>
<keyword evidence="6" id="KW-1185">Reference proteome</keyword>
<dbReference type="EMBL" id="BAAANN010000012">
    <property type="protein sequence ID" value="GAA1961052.1"/>
    <property type="molecule type" value="Genomic_DNA"/>
</dbReference>
<keyword evidence="3 5" id="KW-0067">ATP-binding</keyword>
<dbReference type="Gene3D" id="3.40.50.300">
    <property type="entry name" value="P-loop containing nucleotide triphosphate hydrolases"/>
    <property type="match status" value="1"/>
</dbReference>
<organism evidence="5 6">
    <name type="scientific">Amycolatopsis minnesotensis</name>
    <dbReference type="NCBI Taxonomy" id="337894"/>
    <lineage>
        <taxon>Bacteria</taxon>
        <taxon>Bacillati</taxon>
        <taxon>Actinomycetota</taxon>
        <taxon>Actinomycetes</taxon>
        <taxon>Pseudonocardiales</taxon>
        <taxon>Pseudonocardiaceae</taxon>
        <taxon>Amycolatopsis</taxon>
    </lineage>
</organism>
<dbReference type="CDD" id="cd03230">
    <property type="entry name" value="ABC_DR_subfamily_A"/>
    <property type="match status" value="1"/>
</dbReference>
<dbReference type="Proteomes" id="UP001501116">
    <property type="component" value="Unassembled WGS sequence"/>
</dbReference>
<dbReference type="Pfam" id="PF00005">
    <property type="entry name" value="ABC_tran"/>
    <property type="match status" value="1"/>
</dbReference>
<dbReference type="PANTHER" id="PTHR42939">
    <property type="entry name" value="ABC TRANSPORTER ATP-BINDING PROTEIN ALBC-RELATED"/>
    <property type="match status" value="1"/>
</dbReference>
<dbReference type="PROSITE" id="PS50893">
    <property type="entry name" value="ABC_TRANSPORTER_2"/>
    <property type="match status" value="1"/>
</dbReference>
<keyword evidence="2" id="KW-0547">Nucleotide-binding</keyword>
<dbReference type="InterPro" id="IPR003439">
    <property type="entry name" value="ABC_transporter-like_ATP-bd"/>
</dbReference>
<evidence type="ECO:0000313" key="5">
    <source>
        <dbReference type="EMBL" id="GAA1961052.1"/>
    </source>
</evidence>
<dbReference type="PROSITE" id="PS00211">
    <property type="entry name" value="ABC_TRANSPORTER_1"/>
    <property type="match status" value="1"/>
</dbReference>
<dbReference type="PANTHER" id="PTHR42939:SF1">
    <property type="entry name" value="ABC TRANSPORTER ATP-BINDING PROTEIN ALBC-RELATED"/>
    <property type="match status" value="1"/>
</dbReference>
<evidence type="ECO:0000259" key="4">
    <source>
        <dbReference type="PROSITE" id="PS50893"/>
    </source>
</evidence>
<dbReference type="InterPro" id="IPR027417">
    <property type="entry name" value="P-loop_NTPase"/>
</dbReference>
<accession>A0ABN2R0K1</accession>
<dbReference type="SMART" id="SM00382">
    <property type="entry name" value="AAA"/>
    <property type="match status" value="1"/>
</dbReference>
<evidence type="ECO:0000256" key="3">
    <source>
        <dbReference type="ARBA" id="ARBA00022840"/>
    </source>
</evidence>
<feature type="domain" description="ABC transporter" evidence="4">
    <location>
        <begin position="4"/>
        <end position="224"/>
    </location>
</feature>
<dbReference type="GO" id="GO:0005524">
    <property type="term" value="F:ATP binding"/>
    <property type="evidence" value="ECO:0007669"/>
    <property type="project" value="UniProtKB-KW"/>
</dbReference>
<evidence type="ECO:0000313" key="6">
    <source>
        <dbReference type="Proteomes" id="UP001501116"/>
    </source>
</evidence>
<evidence type="ECO:0000256" key="1">
    <source>
        <dbReference type="ARBA" id="ARBA00022448"/>
    </source>
</evidence>
<dbReference type="RefSeq" id="WP_344419146.1">
    <property type="nucleotide sequence ID" value="NZ_BAAANN010000012.1"/>
</dbReference>
<sequence length="280" mass="29174">MDLVRLRGVGKRYGAGPWVLEGVDLRVAANEVVAITGTNGSGKSTLLRILVGLSRPSAGEVLARPASVGYVPERFPAKERMTAIAYLRHMGRVRGLSTSESDAGAHALLDRLALVGGATTPLRALSKGNAQKVALAQALLPRPKLLVLDEPWSGLDVSAHGVLAELLAEVAGDGGAVVFTDHRESVVRATASAAYRIDGGRLGAWRDGGQVATVDLVAAAEREQVDWPGLPGVLRADHGVGSVMVVVEGKHCDELLVTAIRSGWSVAGVRRAAPSAGEVR</sequence>
<dbReference type="SUPFAM" id="SSF52540">
    <property type="entry name" value="P-loop containing nucleoside triphosphate hydrolases"/>
    <property type="match status" value="1"/>
</dbReference>
<proteinExistence type="predicted"/>
<protein>
    <submittedName>
        <fullName evidence="5">ABC transporter ATP-binding protein</fullName>
    </submittedName>
</protein>
<name>A0ABN2R0K1_9PSEU</name>